<accession>A0ABT9R0A8</accession>
<evidence type="ECO:0000313" key="2">
    <source>
        <dbReference type="Proteomes" id="UP001230426"/>
    </source>
</evidence>
<reference evidence="1 2" key="1">
    <citation type="submission" date="2023-07" db="EMBL/GenBank/DDBJ databases">
        <title>Sequencing the genomes of 1000 actinobacteria strains.</title>
        <authorList>
            <person name="Klenk H.-P."/>
        </authorList>
    </citation>
    <scope>NUCLEOTIDE SEQUENCE [LARGE SCALE GENOMIC DNA]</scope>
    <source>
        <strain evidence="1 2">DSM 44109</strain>
    </source>
</reference>
<dbReference type="Proteomes" id="UP001230426">
    <property type="component" value="Unassembled WGS sequence"/>
</dbReference>
<keyword evidence="2" id="KW-1185">Reference proteome</keyword>
<evidence type="ECO:0000313" key="1">
    <source>
        <dbReference type="EMBL" id="MDP9862356.1"/>
    </source>
</evidence>
<dbReference type="EMBL" id="JAUSRB010000001">
    <property type="protein sequence ID" value="MDP9862356.1"/>
    <property type="molecule type" value="Genomic_DNA"/>
</dbReference>
<organism evidence="1 2">
    <name type="scientific">Streptosporangium brasiliense</name>
    <dbReference type="NCBI Taxonomy" id="47480"/>
    <lineage>
        <taxon>Bacteria</taxon>
        <taxon>Bacillati</taxon>
        <taxon>Actinomycetota</taxon>
        <taxon>Actinomycetes</taxon>
        <taxon>Streptosporangiales</taxon>
        <taxon>Streptosporangiaceae</taxon>
        <taxon>Streptosporangium</taxon>
    </lineage>
</organism>
<name>A0ABT9R0A8_9ACTN</name>
<gene>
    <name evidence="1" type="ORF">J2S55_001615</name>
</gene>
<comment type="caution">
    <text evidence="1">The sequence shown here is derived from an EMBL/GenBank/DDBJ whole genome shotgun (WGS) entry which is preliminary data.</text>
</comment>
<proteinExistence type="predicted"/>
<protein>
    <submittedName>
        <fullName evidence="1">Uncharacterized protein</fullName>
    </submittedName>
</protein>
<sequence>MRAVTPAATATVRRQAEESDMGVLHFGFRFRDLPDTPDVRGLRPARTCGGRRA</sequence>